<sequence length="402" mass="45904">MDNATAEQSLQIKVPTLKLKEKIREYTKSHREQLRANSLDALRFGIGEIKARIQELENLTEKDVTGLAGRIKRRKHATNEDMYRLSHAFLQDEKNIETFNKIPGAIQVLVKELTGKDSERQLSAAECLCNLSLGQAPVCEKISSLAGSYLVTYLHTTETQLVRICLWTLANILATGHKGATILMQMQLLPQLWKLYTDDEVADTLADFREDAAICLHLIALNSEVLLRKEDRDYVFENFMGKNPTCLAAEYHLQIIFHVFFYVPELVANFNSSQLMYLINYSLSNICNTKEFKTVSQHLKIVYAIRVLANLLACHPNSYSLLLQQLSLVWHTNLGFILNTLFGFQNVYLTQELLWFLKNILNLESSLNLGQNNFLEKLNICKSNILDQMPILNSLTTESMIL</sequence>
<dbReference type="OrthoDB" id="21522at2759"/>
<evidence type="ECO:0000313" key="2">
    <source>
        <dbReference type="Proteomes" id="UP000037069"/>
    </source>
</evidence>
<dbReference type="PANTHER" id="PTHR16356">
    <property type="entry name" value="TRANSMEMBRANE AND COILED-COIL DOMAIN-CONTAINING PROTEIN 6 TMCO6"/>
    <property type="match status" value="1"/>
</dbReference>
<dbReference type="EMBL" id="JRES01001441">
    <property type="protein sequence ID" value="KNC22920.1"/>
    <property type="molecule type" value="Genomic_DNA"/>
</dbReference>
<evidence type="ECO:0008006" key="3">
    <source>
        <dbReference type="Google" id="ProtNLM"/>
    </source>
</evidence>
<dbReference type="PANTHER" id="PTHR16356:SF1">
    <property type="entry name" value="TRANSMEMBRANE AND COILED-COIL DOMAIN-CONTAINING PROTEIN 6"/>
    <property type="match status" value="1"/>
</dbReference>
<dbReference type="OMA" id="CRMKAKD"/>
<dbReference type="STRING" id="7375.A0A0L0BS80"/>
<dbReference type="AlphaFoldDB" id="A0A0L0BS80"/>
<dbReference type="Gene3D" id="1.25.10.10">
    <property type="entry name" value="Leucine-rich Repeat Variant"/>
    <property type="match status" value="1"/>
</dbReference>
<evidence type="ECO:0000313" key="1">
    <source>
        <dbReference type="EMBL" id="KNC22920.1"/>
    </source>
</evidence>
<accession>A0A0L0BS80</accession>
<keyword evidence="2" id="KW-1185">Reference proteome</keyword>
<proteinExistence type="predicted"/>
<reference evidence="1 2" key="1">
    <citation type="journal article" date="2015" name="Nat. Commun.">
        <title>Lucilia cuprina genome unlocks parasitic fly biology to underpin future interventions.</title>
        <authorList>
            <person name="Anstead C.A."/>
            <person name="Korhonen P.K."/>
            <person name="Young N.D."/>
            <person name="Hall R.S."/>
            <person name="Jex A.R."/>
            <person name="Murali S.C."/>
            <person name="Hughes D.S."/>
            <person name="Lee S.F."/>
            <person name="Perry T."/>
            <person name="Stroehlein A.J."/>
            <person name="Ansell B.R."/>
            <person name="Breugelmans B."/>
            <person name="Hofmann A."/>
            <person name="Qu J."/>
            <person name="Dugan S."/>
            <person name="Lee S.L."/>
            <person name="Chao H."/>
            <person name="Dinh H."/>
            <person name="Han Y."/>
            <person name="Doddapaneni H.V."/>
            <person name="Worley K.C."/>
            <person name="Muzny D.M."/>
            <person name="Ioannidis P."/>
            <person name="Waterhouse R.M."/>
            <person name="Zdobnov E.M."/>
            <person name="James P.J."/>
            <person name="Bagnall N.H."/>
            <person name="Kotze A.C."/>
            <person name="Gibbs R.A."/>
            <person name="Richards S."/>
            <person name="Batterham P."/>
            <person name="Gasser R.B."/>
        </authorList>
    </citation>
    <scope>NUCLEOTIDE SEQUENCE [LARGE SCALE GENOMIC DNA]</scope>
    <source>
        <strain evidence="1 2">LS</strain>
        <tissue evidence="1">Full body</tissue>
    </source>
</reference>
<dbReference type="SUPFAM" id="SSF48371">
    <property type="entry name" value="ARM repeat"/>
    <property type="match status" value="1"/>
</dbReference>
<dbReference type="InterPro" id="IPR011989">
    <property type="entry name" value="ARM-like"/>
</dbReference>
<name>A0A0L0BS80_LUCCU</name>
<dbReference type="Proteomes" id="UP000037069">
    <property type="component" value="Unassembled WGS sequence"/>
</dbReference>
<gene>
    <name evidence="1" type="ORF">FF38_00359</name>
</gene>
<protein>
    <recommendedName>
        <fullName evidence="3">Transmembrane and coiled-coil domain-containing protein 6</fullName>
    </recommendedName>
</protein>
<dbReference type="InterPro" id="IPR016024">
    <property type="entry name" value="ARM-type_fold"/>
</dbReference>
<comment type="caution">
    <text evidence="1">The sequence shown here is derived from an EMBL/GenBank/DDBJ whole genome shotgun (WGS) entry which is preliminary data.</text>
</comment>
<organism evidence="1 2">
    <name type="scientific">Lucilia cuprina</name>
    <name type="common">Green bottle fly</name>
    <name type="synonym">Australian sheep blowfly</name>
    <dbReference type="NCBI Taxonomy" id="7375"/>
    <lineage>
        <taxon>Eukaryota</taxon>
        <taxon>Metazoa</taxon>
        <taxon>Ecdysozoa</taxon>
        <taxon>Arthropoda</taxon>
        <taxon>Hexapoda</taxon>
        <taxon>Insecta</taxon>
        <taxon>Pterygota</taxon>
        <taxon>Neoptera</taxon>
        <taxon>Endopterygota</taxon>
        <taxon>Diptera</taxon>
        <taxon>Brachycera</taxon>
        <taxon>Muscomorpha</taxon>
        <taxon>Oestroidea</taxon>
        <taxon>Calliphoridae</taxon>
        <taxon>Luciliinae</taxon>
        <taxon>Lucilia</taxon>
    </lineage>
</organism>